<dbReference type="EC" id="3.5.4.3" evidence="3 7"/>
<reference evidence="10 11" key="1">
    <citation type="submission" date="2016-10" db="EMBL/GenBank/DDBJ databases">
        <authorList>
            <person name="de Groot N.N."/>
        </authorList>
    </citation>
    <scope>NUCLEOTIDE SEQUENCE [LARGE SCALE GENOMIC DNA]</scope>
    <source>
        <strain evidence="10 11">DSM 2698</strain>
    </source>
</reference>
<dbReference type="Proteomes" id="UP000199347">
    <property type="component" value="Unassembled WGS sequence"/>
</dbReference>
<accession>A0A1G5M6I8</accession>
<comment type="cofactor">
    <cofactor evidence="8">
        <name>Zn(2+)</name>
        <dbReference type="ChEBI" id="CHEBI:29105"/>
    </cofactor>
    <text evidence="8">Binds 1 zinc ion per subunit.</text>
</comment>
<evidence type="ECO:0000256" key="6">
    <source>
        <dbReference type="ARBA" id="ARBA00022833"/>
    </source>
</evidence>
<evidence type="ECO:0000256" key="7">
    <source>
        <dbReference type="NCBIfam" id="TIGR02967"/>
    </source>
</evidence>
<evidence type="ECO:0000313" key="10">
    <source>
        <dbReference type="EMBL" id="SCZ20792.1"/>
    </source>
</evidence>
<dbReference type="NCBIfam" id="NF006679">
    <property type="entry name" value="PRK09228.1"/>
    <property type="match status" value="1"/>
</dbReference>
<dbReference type="InterPro" id="IPR011059">
    <property type="entry name" value="Metal-dep_hydrolase_composite"/>
</dbReference>
<dbReference type="AlphaFoldDB" id="A0A1G5M6I8"/>
<evidence type="ECO:0000256" key="2">
    <source>
        <dbReference type="ARBA" id="ARBA00006745"/>
    </source>
</evidence>
<comment type="pathway">
    <text evidence="1 8">Purine metabolism; guanine degradation; xanthine from guanine: step 1/1.</text>
</comment>
<feature type="domain" description="Amidohydrolase-related" evidence="9">
    <location>
        <begin position="76"/>
        <end position="422"/>
    </location>
</feature>
<dbReference type="PANTHER" id="PTHR11271:SF6">
    <property type="entry name" value="GUANINE DEAMINASE"/>
    <property type="match status" value="1"/>
</dbReference>
<dbReference type="InterPro" id="IPR014311">
    <property type="entry name" value="Guanine_deaminase"/>
</dbReference>
<dbReference type="STRING" id="1120955.SAMN03080610_00182"/>
<keyword evidence="6 8" id="KW-0862">Zinc</keyword>
<dbReference type="RefSeq" id="WP_092809014.1">
    <property type="nucleotide sequence ID" value="NZ_FMVW01000001.1"/>
</dbReference>
<comment type="similarity">
    <text evidence="2 8">Belongs to the metallo-dependent hydrolases superfamily. ATZ/TRZ family.</text>
</comment>
<proteinExistence type="inferred from homology"/>
<dbReference type="SUPFAM" id="SSF51556">
    <property type="entry name" value="Metallo-dependent hydrolases"/>
    <property type="match status" value="1"/>
</dbReference>
<dbReference type="EMBL" id="FMVW01000001">
    <property type="protein sequence ID" value="SCZ20792.1"/>
    <property type="molecule type" value="Genomic_DNA"/>
</dbReference>
<dbReference type="OrthoDB" id="9787621at2"/>
<evidence type="ECO:0000256" key="1">
    <source>
        <dbReference type="ARBA" id="ARBA00004984"/>
    </source>
</evidence>
<dbReference type="GO" id="GO:0005829">
    <property type="term" value="C:cytosol"/>
    <property type="evidence" value="ECO:0007669"/>
    <property type="project" value="TreeGrafter"/>
</dbReference>
<dbReference type="GO" id="GO:0008892">
    <property type="term" value="F:guanine deaminase activity"/>
    <property type="evidence" value="ECO:0007669"/>
    <property type="project" value="UniProtKB-UniRule"/>
</dbReference>
<evidence type="ECO:0000256" key="5">
    <source>
        <dbReference type="ARBA" id="ARBA00022801"/>
    </source>
</evidence>
<dbReference type="InterPro" id="IPR032466">
    <property type="entry name" value="Metal_Hydrolase"/>
</dbReference>
<dbReference type="Pfam" id="PF01979">
    <property type="entry name" value="Amidohydro_1"/>
    <property type="match status" value="1"/>
</dbReference>
<keyword evidence="4 8" id="KW-0479">Metal-binding</keyword>
<protein>
    <recommendedName>
        <fullName evidence="3 7">Guanine deaminase</fullName>
        <shortName evidence="8">Guanase</shortName>
        <ecNumber evidence="3 7">3.5.4.3</ecNumber>
    </recommendedName>
    <alternativeName>
        <fullName evidence="8">Guanine aminohydrolase</fullName>
    </alternativeName>
</protein>
<evidence type="ECO:0000313" key="11">
    <source>
        <dbReference type="Proteomes" id="UP000199347"/>
    </source>
</evidence>
<dbReference type="SUPFAM" id="SSF51338">
    <property type="entry name" value="Composite domain of metallo-dependent hydrolases"/>
    <property type="match status" value="2"/>
</dbReference>
<dbReference type="Gene3D" id="2.30.40.10">
    <property type="entry name" value="Urease, subunit C, domain 1"/>
    <property type="match status" value="1"/>
</dbReference>
<organism evidence="10 11">
    <name type="scientific">Afifella marina DSM 2698</name>
    <dbReference type="NCBI Taxonomy" id="1120955"/>
    <lineage>
        <taxon>Bacteria</taxon>
        <taxon>Pseudomonadati</taxon>
        <taxon>Pseudomonadota</taxon>
        <taxon>Alphaproteobacteria</taxon>
        <taxon>Hyphomicrobiales</taxon>
        <taxon>Afifellaceae</taxon>
        <taxon>Afifella</taxon>
    </lineage>
</organism>
<comment type="catalytic activity">
    <reaction evidence="8">
        <text>guanine + H2O + H(+) = xanthine + NH4(+)</text>
        <dbReference type="Rhea" id="RHEA:14665"/>
        <dbReference type="ChEBI" id="CHEBI:15377"/>
        <dbReference type="ChEBI" id="CHEBI:15378"/>
        <dbReference type="ChEBI" id="CHEBI:16235"/>
        <dbReference type="ChEBI" id="CHEBI:17712"/>
        <dbReference type="ChEBI" id="CHEBI:28938"/>
        <dbReference type="EC" id="3.5.4.3"/>
    </reaction>
</comment>
<dbReference type="InterPro" id="IPR051607">
    <property type="entry name" value="Metallo-dep_hydrolases"/>
</dbReference>
<evidence type="ECO:0000259" key="9">
    <source>
        <dbReference type="Pfam" id="PF01979"/>
    </source>
</evidence>
<comment type="function">
    <text evidence="8">Catalyzes the hydrolytic deamination of guanine, producing xanthine and ammonia.</text>
</comment>
<dbReference type="UniPathway" id="UPA00603">
    <property type="reaction ID" value="UER00660"/>
</dbReference>
<dbReference type="InterPro" id="IPR006680">
    <property type="entry name" value="Amidohydro-rel"/>
</dbReference>
<dbReference type="GO" id="GO:0008270">
    <property type="term" value="F:zinc ion binding"/>
    <property type="evidence" value="ECO:0007669"/>
    <property type="project" value="UniProtKB-UniRule"/>
</dbReference>
<dbReference type="Gene3D" id="3.20.20.140">
    <property type="entry name" value="Metal-dependent hydrolases"/>
    <property type="match status" value="1"/>
</dbReference>
<evidence type="ECO:0000256" key="3">
    <source>
        <dbReference type="ARBA" id="ARBA00012781"/>
    </source>
</evidence>
<keyword evidence="5 8" id="KW-0378">Hydrolase</keyword>
<dbReference type="GO" id="GO:0006147">
    <property type="term" value="P:guanine catabolic process"/>
    <property type="evidence" value="ECO:0007669"/>
    <property type="project" value="UniProtKB-UniRule"/>
</dbReference>
<evidence type="ECO:0000256" key="8">
    <source>
        <dbReference type="RuleBase" id="RU366009"/>
    </source>
</evidence>
<dbReference type="NCBIfam" id="TIGR02967">
    <property type="entry name" value="guan_deamin"/>
    <property type="match status" value="1"/>
</dbReference>
<evidence type="ECO:0000256" key="4">
    <source>
        <dbReference type="ARBA" id="ARBA00022723"/>
    </source>
</evidence>
<sequence length="446" mass="48369">MVSTKSPAPGRVDAIRGRLLWFEADPYLAGEGEAVRYVEDGLLVLKDGRIAAVGEAGALATTLPANAVIADHRPHLVMPGFIDPHLHMPQTQVIASYGAHLLEWLEKYTFVEEQKYADPAISAAASTFLLNELLRSGTTTGAVYGSVHPGSIEALFAEALSRNMRIIAGKVMMDRAAPAALLDTPETGYEESKALIERWHGRGRLSYAITPRFAVTSSEAQLQAAGALAAEYPQMHIQTHLSENTLEIETVARDFPWSEDYTAVYERYGLVRPKALFGHCIHLSERERKALSQAGASAISCPTSNLFLGSGLFDLAAMRAAEPAVKVGVATDIGGGTSYSMLQTVSEFYKVLALKGQRLTPFEAFHMLTLGNAEALCLDDRIGTFRPGMEADCVVLDSAATPAMHWRIKTVETLFEELFVLMMLGDDRAVAATYLMGAPAYRSDNA</sequence>
<keyword evidence="11" id="KW-1185">Reference proteome</keyword>
<name>A0A1G5M6I8_AFIMA</name>
<dbReference type="PANTHER" id="PTHR11271">
    <property type="entry name" value="GUANINE DEAMINASE"/>
    <property type="match status" value="1"/>
</dbReference>
<gene>
    <name evidence="10" type="ORF">SAMN03080610_00182</name>
</gene>